<accession>A0ACB8D2S7</accession>
<keyword evidence="2" id="KW-1185">Reference proteome</keyword>
<protein>
    <submittedName>
        <fullName evidence="1">Uncharacterized protein</fullName>
    </submittedName>
</protein>
<gene>
    <name evidence="1" type="ORF">HPB49_004362</name>
</gene>
<reference evidence="1" key="1">
    <citation type="submission" date="2020-05" db="EMBL/GenBank/DDBJ databases">
        <title>Large-scale comparative analyses of tick genomes elucidate their genetic diversity and vector capacities.</title>
        <authorList>
            <person name="Jia N."/>
            <person name="Wang J."/>
            <person name="Shi W."/>
            <person name="Du L."/>
            <person name="Sun Y."/>
            <person name="Zhan W."/>
            <person name="Jiang J."/>
            <person name="Wang Q."/>
            <person name="Zhang B."/>
            <person name="Ji P."/>
            <person name="Sakyi L.B."/>
            <person name="Cui X."/>
            <person name="Yuan T."/>
            <person name="Jiang B."/>
            <person name="Yang W."/>
            <person name="Lam T.T.-Y."/>
            <person name="Chang Q."/>
            <person name="Ding S."/>
            <person name="Wang X."/>
            <person name="Zhu J."/>
            <person name="Ruan X."/>
            <person name="Zhao L."/>
            <person name="Wei J."/>
            <person name="Que T."/>
            <person name="Du C."/>
            <person name="Cheng J."/>
            <person name="Dai P."/>
            <person name="Han X."/>
            <person name="Huang E."/>
            <person name="Gao Y."/>
            <person name="Liu J."/>
            <person name="Shao H."/>
            <person name="Ye R."/>
            <person name="Li L."/>
            <person name="Wei W."/>
            <person name="Wang X."/>
            <person name="Wang C."/>
            <person name="Yang T."/>
            <person name="Huo Q."/>
            <person name="Li W."/>
            <person name="Guo W."/>
            <person name="Chen H."/>
            <person name="Zhou L."/>
            <person name="Ni X."/>
            <person name="Tian J."/>
            <person name="Zhou Y."/>
            <person name="Sheng Y."/>
            <person name="Liu T."/>
            <person name="Pan Y."/>
            <person name="Xia L."/>
            <person name="Li J."/>
            <person name="Zhao F."/>
            <person name="Cao W."/>
        </authorList>
    </citation>
    <scope>NUCLEOTIDE SEQUENCE</scope>
    <source>
        <strain evidence="1">Dsil-2018</strain>
    </source>
</reference>
<dbReference type="Proteomes" id="UP000821865">
    <property type="component" value="Chromosome 3"/>
</dbReference>
<proteinExistence type="predicted"/>
<name>A0ACB8D2S7_DERSI</name>
<organism evidence="1 2">
    <name type="scientific">Dermacentor silvarum</name>
    <name type="common">Tick</name>
    <dbReference type="NCBI Taxonomy" id="543639"/>
    <lineage>
        <taxon>Eukaryota</taxon>
        <taxon>Metazoa</taxon>
        <taxon>Ecdysozoa</taxon>
        <taxon>Arthropoda</taxon>
        <taxon>Chelicerata</taxon>
        <taxon>Arachnida</taxon>
        <taxon>Acari</taxon>
        <taxon>Parasitiformes</taxon>
        <taxon>Ixodida</taxon>
        <taxon>Ixodoidea</taxon>
        <taxon>Ixodidae</taxon>
        <taxon>Rhipicephalinae</taxon>
        <taxon>Dermacentor</taxon>
    </lineage>
</organism>
<dbReference type="EMBL" id="CM023472">
    <property type="protein sequence ID" value="KAH7958706.1"/>
    <property type="molecule type" value="Genomic_DNA"/>
</dbReference>
<sequence length="223" mass="25098">MGPQARTVLASTTLAEEDANDVAAVEKAFTEHFVHPLNELCESARFHRRTQQPDEIVDAFFTALRTLAKRCNYSWSFVEDRLVRDRVIVGLLDRKLSDQLCQNTKLALQGALTQAPARQMSSRNTRYLFLALIDATQTRTDTQKHLQRAVCSFHDSATQLAHKLWDQYLCTTQDPRGPAYTRTQNAYGQRPTPLGSPASPPLIVRTDILSMPPRPPHFPLLAG</sequence>
<comment type="caution">
    <text evidence="1">The sequence shown here is derived from an EMBL/GenBank/DDBJ whole genome shotgun (WGS) entry which is preliminary data.</text>
</comment>
<evidence type="ECO:0000313" key="1">
    <source>
        <dbReference type="EMBL" id="KAH7958706.1"/>
    </source>
</evidence>
<evidence type="ECO:0000313" key="2">
    <source>
        <dbReference type="Proteomes" id="UP000821865"/>
    </source>
</evidence>